<gene>
    <name evidence="2" type="ORF">AVDCRST_MAG14-364</name>
</gene>
<feature type="non-terminal residue" evidence="2">
    <location>
        <position position="1"/>
    </location>
</feature>
<evidence type="ECO:0000256" key="1">
    <source>
        <dbReference type="SAM" id="MobiDB-lite"/>
    </source>
</evidence>
<proteinExistence type="predicted"/>
<protein>
    <submittedName>
        <fullName evidence="2">Uncharacterized protein</fullName>
    </submittedName>
</protein>
<accession>A0A6J4QJW8</accession>
<organism evidence="2">
    <name type="scientific">uncultured Rubrobacteraceae bacterium</name>
    <dbReference type="NCBI Taxonomy" id="349277"/>
    <lineage>
        <taxon>Bacteria</taxon>
        <taxon>Bacillati</taxon>
        <taxon>Actinomycetota</taxon>
        <taxon>Rubrobacteria</taxon>
        <taxon>Rubrobacterales</taxon>
        <taxon>Rubrobacteraceae</taxon>
        <taxon>environmental samples</taxon>
    </lineage>
</organism>
<name>A0A6J4QJW8_9ACTN</name>
<feature type="compositionally biased region" description="Low complexity" evidence="1">
    <location>
        <begin position="1"/>
        <end position="40"/>
    </location>
</feature>
<dbReference type="EMBL" id="CADCVG010000017">
    <property type="protein sequence ID" value="CAA9445538.1"/>
    <property type="molecule type" value="Genomic_DNA"/>
</dbReference>
<feature type="region of interest" description="Disordered" evidence="1">
    <location>
        <begin position="1"/>
        <end position="51"/>
    </location>
</feature>
<sequence>WSSVTPSTRSSASRTESSSSWTVSWTASGARRSSSPGRSGSEPDGSWRVSC</sequence>
<feature type="non-terminal residue" evidence="2">
    <location>
        <position position="51"/>
    </location>
</feature>
<dbReference type="AlphaFoldDB" id="A0A6J4QJW8"/>
<reference evidence="2" key="1">
    <citation type="submission" date="2020-02" db="EMBL/GenBank/DDBJ databases">
        <authorList>
            <person name="Meier V. D."/>
        </authorList>
    </citation>
    <scope>NUCLEOTIDE SEQUENCE</scope>
    <source>
        <strain evidence="2">AVDCRST_MAG14</strain>
    </source>
</reference>
<evidence type="ECO:0000313" key="2">
    <source>
        <dbReference type="EMBL" id="CAA9445538.1"/>
    </source>
</evidence>